<dbReference type="EMBL" id="FOSB01000007">
    <property type="protein sequence ID" value="SFK12433.1"/>
    <property type="molecule type" value="Genomic_DNA"/>
</dbReference>
<gene>
    <name evidence="1" type="ORF">SAMN04487936_107211</name>
</gene>
<dbReference type="InterPro" id="IPR046618">
    <property type="entry name" value="DUF6731"/>
</dbReference>
<sequence>MPRRKNVRFDYFKVNAREYNQERDVMEDVPCDLSDLFQGLNNTPVVDRVYRLGDDQARLQGMSQNNDKWELHFVRIRKNGFPIKTHDDGTYGYFEDLDEEEGFGEEVSVLYDPTNYVIMVRRNMHSLAPSAIANYLTDVIDEPGFTLYFKPLIHPRATDLLEEDHLIRGAEISVADIKNARDTTRRSLGQMITRANDMNESVSVTFKISIQQEGSRKHSRLPVYEELGNLVDDPSVQSIKVRRKADEDAKVEPIDLIKHRLIDYSAFTENDISPLSRNILHTTVIGRMHRLYRERVGDINNVYV</sequence>
<dbReference type="Proteomes" id="UP000183557">
    <property type="component" value="Unassembled WGS sequence"/>
</dbReference>
<keyword evidence="2" id="KW-1185">Reference proteome</keyword>
<name>A0A1I3WYJ0_HALDA</name>
<proteinExistence type="predicted"/>
<accession>A0A1I3WYJ0</accession>
<organism evidence="1 2">
    <name type="scientific">Halobacillus dabanensis</name>
    <dbReference type="NCBI Taxonomy" id="240302"/>
    <lineage>
        <taxon>Bacteria</taxon>
        <taxon>Bacillati</taxon>
        <taxon>Bacillota</taxon>
        <taxon>Bacilli</taxon>
        <taxon>Bacillales</taxon>
        <taxon>Bacillaceae</taxon>
        <taxon>Halobacillus</taxon>
    </lineage>
</organism>
<dbReference type="AlphaFoldDB" id="A0A1I3WYJ0"/>
<dbReference type="RefSeq" id="WP_075037123.1">
    <property type="nucleotide sequence ID" value="NZ_FOSB01000007.1"/>
</dbReference>
<reference evidence="2" key="1">
    <citation type="submission" date="2016-10" db="EMBL/GenBank/DDBJ databases">
        <authorList>
            <person name="Varghese N."/>
            <person name="Submissions S."/>
        </authorList>
    </citation>
    <scope>NUCLEOTIDE SEQUENCE [LARGE SCALE GENOMIC DNA]</scope>
    <source>
        <strain evidence="2">CGMCC 1.3704</strain>
    </source>
</reference>
<evidence type="ECO:0000313" key="2">
    <source>
        <dbReference type="Proteomes" id="UP000183557"/>
    </source>
</evidence>
<evidence type="ECO:0000313" key="1">
    <source>
        <dbReference type="EMBL" id="SFK12433.1"/>
    </source>
</evidence>
<dbReference type="OrthoDB" id="2087884at2"/>
<dbReference type="Pfam" id="PF20505">
    <property type="entry name" value="DUF6731"/>
    <property type="match status" value="1"/>
</dbReference>
<protein>
    <submittedName>
        <fullName evidence="1">Uncharacterized protein</fullName>
    </submittedName>
</protein>